<dbReference type="RefSeq" id="WP_421800707.1">
    <property type="nucleotide sequence ID" value="NZ_CACRUE010000046.1"/>
</dbReference>
<dbReference type="PANTHER" id="PTHR32057">
    <property type="entry name" value="PROTEIN ADENYLYLTRANSFERASE SELO, MITOCHONDRIAL"/>
    <property type="match status" value="1"/>
</dbReference>
<feature type="binding site" evidence="8">
    <location>
        <position position="139"/>
    </location>
    <ligand>
        <name>ATP</name>
        <dbReference type="ChEBI" id="CHEBI:30616"/>
    </ligand>
</feature>
<evidence type="ECO:0000256" key="4">
    <source>
        <dbReference type="ARBA" id="ARBA00022723"/>
    </source>
</evidence>
<dbReference type="NCBIfam" id="NF000658">
    <property type="entry name" value="PRK00029.1"/>
    <property type="match status" value="1"/>
</dbReference>
<evidence type="ECO:0000256" key="5">
    <source>
        <dbReference type="ARBA" id="ARBA00022741"/>
    </source>
</evidence>
<protein>
    <recommendedName>
        <fullName evidence="8">Protein nucleotidyltransferase YdiU</fullName>
        <ecNumber evidence="8">2.7.7.-</ecNumber>
    </recommendedName>
    <alternativeName>
        <fullName evidence="8">Protein adenylyltransferase YdiU</fullName>
        <ecNumber evidence="8">2.7.7.108</ecNumber>
    </alternativeName>
    <alternativeName>
        <fullName evidence="8">Protein uridylyltransferase YdiU</fullName>
        <ecNumber evidence="8">2.7.7.-</ecNumber>
    </alternativeName>
</protein>
<keyword evidence="2 8" id="KW-0808">Transferase</keyword>
<comment type="catalytic activity">
    <reaction evidence="8">
        <text>L-seryl-[protein] + UTP = O-(5'-uridylyl)-L-seryl-[protein] + diphosphate</text>
        <dbReference type="Rhea" id="RHEA:64604"/>
        <dbReference type="Rhea" id="RHEA-COMP:9863"/>
        <dbReference type="Rhea" id="RHEA-COMP:16635"/>
        <dbReference type="ChEBI" id="CHEBI:29999"/>
        <dbReference type="ChEBI" id="CHEBI:33019"/>
        <dbReference type="ChEBI" id="CHEBI:46398"/>
        <dbReference type="ChEBI" id="CHEBI:156051"/>
    </reaction>
</comment>
<dbReference type="PANTHER" id="PTHR32057:SF14">
    <property type="entry name" value="PROTEIN ADENYLYLTRANSFERASE SELO, MITOCHONDRIAL"/>
    <property type="match status" value="1"/>
</dbReference>
<dbReference type="Pfam" id="PF02696">
    <property type="entry name" value="SelO"/>
    <property type="match status" value="1"/>
</dbReference>
<reference evidence="9" key="1">
    <citation type="submission" date="2019-11" db="EMBL/GenBank/DDBJ databases">
        <authorList>
            <person name="Feng L."/>
        </authorList>
    </citation>
    <scope>NUCLEOTIDE SEQUENCE</scope>
    <source>
        <strain evidence="9">IbartlettiiLFYP30</strain>
    </source>
</reference>
<feature type="binding site" evidence="8">
    <location>
        <position position="103"/>
    </location>
    <ligand>
        <name>ATP</name>
        <dbReference type="ChEBI" id="CHEBI:30616"/>
    </ligand>
</feature>
<proteinExistence type="inferred from homology"/>
<dbReference type="HAMAP" id="MF_00692">
    <property type="entry name" value="SelO"/>
    <property type="match status" value="1"/>
</dbReference>
<name>A0A6N3G177_9FIRM</name>
<comment type="catalytic activity">
    <reaction evidence="8">
        <text>L-tyrosyl-[protein] + UTP = O-(5'-uridylyl)-L-tyrosyl-[protein] + diphosphate</text>
        <dbReference type="Rhea" id="RHEA:83887"/>
        <dbReference type="Rhea" id="RHEA-COMP:10136"/>
        <dbReference type="Rhea" id="RHEA-COMP:20238"/>
        <dbReference type="ChEBI" id="CHEBI:33019"/>
        <dbReference type="ChEBI" id="CHEBI:46398"/>
        <dbReference type="ChEBI" id="CHEBI:46858"/>
        <dbReference type="ChEBI" id="CHEBI:90602"/>
    </reaction>
</comment>
<dbReference type="EC" id="2.7.7.108" evidence="8"/>
<comment type="catalytic activity">
    <reaction evidence="8">
        <text>L-seryl-[protein] + ATP = 3-O-(5'-adenylyl)-L-seryl-[protein] + diphosphate</text>
        <dbReference type="Rhea" id="RHEA:58120"/>
        <dbReference type="Rhea" id="RHEA-COMP:9863"/>
        <dbReference type="Rhea" id="RHEA-COMP:15073"/>
        <dbReference type="ChEBI" id="CHEBI:29999"/>
        <dbReference type="ChEBI" id="CHEBI:30616"/>
        <dbReference type="ChEBI" id="CHEBI:33019"/>
        <dbReference type="ChEBI" id="CHEBI:142516"/>
        <dbReference type="EC" id="2.7.7.108"/>
    </reaction>
</comment>
<evidence type="ECO:0000256" key="3">
    <source>
        <dbReference type="ARBA" id="ARBA00022695"/>
    </source>
</evidence>
<evidence type="ECO:0000313" key="9">
    <source>
        <dbReference type="EMBL" id="VYU58114.1"/>
    </source>
</evidence>
<evidence type="ECO:0000256" key="2">
    <source>
        <dbReference type="ARBA" id="ARBA00022679"/>
    </source>
</evidence>
<dbReference type="AlphaFoldDB" id="A0A6N3G177"/>
<dbReference type="EMBL" id="CACRUE010000046">
    <property type="protein sequence ID" value="VYU58114.1"/>
    <property type="molecule type" value="Genomic_DNA"/>
</dbReference>
<feature type="binding site" evidence="8">
    <location>
        <position position="106"/>
    </location>
    <ligand>
        <name>ATP</name>
        <dbReference type="ChEBI" id="CHEBI:30616"/>
    </ligand>
</feature>
<comment type="catalytic activity">
    <reaction evidence="8">
        <text>L-histidyl-[protein] + UTP = N(tele)-(5'-uridylyl)-L-histidyl-[protein] + diphosphate</text>
        <dbReference type="Rhea" id="RHEA:83891"/>
        <dbReference type="Rhea" id="RHEA-COMP:9745"/>
        <dbReference type="Rhea" id="RHEA-COMP:20239"/>
        <dbReference type="ChEBI" id="CHEBI:29979"/>
        <dbReference type="ChEBI" id="CHEBI:33019"/>
        <dbReference type="ChEBI" id="CHEBI:46398"/>
        <dbReference type="ChEBI" id="CHEBI:233474"/>
    </reaction>
</comment>
<keyword evidence="6 8" id="KW-0067">ATP-binding</keyword>
<dbReference type="GO" id="GO:0000287">
    <property type="term" value="F:magnesium ion binding"/>
    <property type="evidence" value="ECO:0007669"/>
    <property type="project" value="UniProtKB-UniRule"/>
</dbReference>
<evidence type="ECO:0000256" key="7">
    <source>
        <dbReference type="ARBA" id="ARBA00022842"/>
    </source>
</evidence>
<keyword evidence="8" id="KW-0464">Manganese</keyword>
<dbReference type="GO" id="GO:0005524">
    <property type="term" value="F:ATP binding"/>
    <property type="evidence" value="ECO:0007669"/>
    <property type="project" value="UniProtKB-UniRule"/>
</dbReference>
<feature type="binding site" evidence="8">
    <location>
        <position position="275"/>
    </location>
    <ligand>
        <name>ATP</name>
        <dbReference type="ChEBI" id="CHEBI:30616"/>
    </ligand>
</feature>
<feature type="binding site" evidence="8">
    <location>
        <position position="266"/>
    </location>
    <ligand>
        <name>Mg(2+)</name>
        <dbReference type="ChEBI" id="CHEBI:18420"/>
    </ligand>
</feature>
<feature type="binding site" evidence="8">
    <location>
        <position position="138"/>
    </location>
    <ligand>
        <name>ATP</name>
        <dbReference type="ChEBI" id="CHEBI:30616"/>
    </ligand>
</feature>
<keyword evidence="5 8" id="KW-0547">Nucleotide-binding</keyword>
<feature type="binding site" evidence="8">
    <location>
        <position position="126"/>
    </location>
    <ligand>
        <name>ATP</name>
        <dbReference type="ChEBI" id="CHEBI:30616"/>
    </ligand>
</feature>
<comment type="cofactor">
    <cofactor evidence="8">
        <name>Mg(2+)</name>
        <dbReference type="ChEBI" id="CHEBI:18420"/>
    </cofactor>
    <cofactor evidence="8">
        <name>Mn(2+)</name>
        <dbReference type="ChEBI" id="CHEBI:29035"/>
    </cofactor>
</comment>
<sequence length="499" mass="56147">MSDFCNYSAGFMIDKNIQTGFNFDNSYINLPKEFYSHVNLKPVKSPKLAILNNNLASSLGLSLEFLKSPKGISILSGNTKADDGAYISQAYAGHQFGHFTMLGDGRALLIGEQITPSNQRFDIQLKGSGRTPFSRGGDGRAVLGPMLREYIISEAMHGLKIPTTRSLSVISTGEDVYREEIKQGAILTRVASSHIRFGTFEFASYFLDKDKLKQLADYTIKRHFPFISDEQNKYVSLLEEVIKLQASLVAKWQCVGFIHGVLNTDNMSICGETIDYGPCAFMDTYDPKTVFSSIDTEGRYSYQNQIAMISWNLCRFAETLLPLISDDEDKAIDIAQDCLAKFTDLAISNLISGMCSKIGIFEPDSNDESLLNGLLDMMKKYKEDYTNTFLALTFKDFPKSRMFVTDEFSVWYKRYQDRIKSQGKSKEEVFNLMKNSNPAVIPRNHRVEEALAAAENGDFSVMNNLLKALANPFEHSDFQKEYSKPAPKSQCDYKTYCGT</sequence>
<comment type="similarity">
    <text evidence="1 8">Belongs to the SELO family.</text>
</comment>
<evidence type="ECO:0000256" key="6">
    <source>
        <dbReference type="ARBA" id="ARBA00022840"/>
    </source>
</evidence>
<feature type="binding site" evidence="8">
    <location>
        <position position="105"/>
    </location>
    <ligand>
        <name>ATP</name>
        <dbReference type="ChEBI" id="CHEBI:30616"/>
    </ligand>
</feature>
<organism evidence="9">
    <name type="scientific">Intestinibacter bartlettii</name>
    <dbReference type="NCBI Taxonomy" id="261299"/>
    <lineage>
        <taxon>Bacteria</taxon>
        <taxon>Bacillati</taxon>
        <taxon>Bacillota</taxon>
        <taxon>Clostridia</taxon>
        <taxon>Peptostreptococcales</taxon>
        <taxon>Peptostreptococcaceae</taxon>
        <taxon>Intestinibacter</taxon>
    </lineage>
</organism>
<dbReference type="GO" id="GO:0030145">
    <property type="term" value="F:manganese ion binding"/>
    <property type="evidence" value="ECO:0007669"/>
    <property type="project" value="UniProtKB-UniRule"/>
</dbReference>
<accession>A0A6N3G177</accession>
<gene>
    <name evidence="8" type="primary">ydiU</name>
    <name evidence="8" type="synonym">selO</name>
    <name evidence="9" type="ORF">IBLFYP30_00683</name>
</gene>
<dbReference type="EC" id="2.7.7.-" evidence="8"/>
<feature type="active site" description="Proton acceptor" evidence="8">
    <location>
        <position position="265"/>
    </location>
</feature>
<comment type="catalytic activity">
    <reaction evidence="8">
        <text>L-threonyl-[protein] + ATP = 3-O-(5'-adenylyl)-L-threonyl-[protein] + diphosphate</text>
        <dbReference type="Rhea" id="RHEA:54292"/>
        <dbReference type="Rhea" id="RHEA-COMP:11060"/>
        <dbReference type="Rhea" id="RHEA-COMP:13847"/>
        <dbReference type="ChEBI" id="CHEBI:30013"/>
        <dbReference type="ChEBI" id="CHEBI:30616"/>
        <dbReference type="ChEBI" id="CHEBI:33019"/>
        <dbReference type="ChEBI" id="CHEBI:138113"/>
        <dbReference type="EC" id="2.7.7.108"/>
    </reaction>
</comment>
<evidence type="ECO:0000256" key="8">
    <source>
        <dbReference type="HAMAP-Rule" id="MF_00692"/>
    </source>
</evidence>
<keyword evidence="7 8" id="KW-0460">Magnesium</keyword>
<feature type="binding site" evidence="8">
    <location>
        <position position="275"/>
    </location>
    <ligand>
        <name>Mg(2+)</name>
        <dbReference type="ChEBI" id="CHEBI:18420"/>
    </ligand>
</feature>
<feature type="binding site" evidence="8">
    <location>
        <position position="189"/>
    </location>
    <ligand>
        <name>ATP</name>
        <dbReference type="ChEBI" id="CHEBI:30616"/>
    </ligand>
</feature>
<comment type="function">
    <text evidence="8">Nucleotidyltransferase involved in the post-translational modification of proteins. It can catalyze the addition of adenosine monophosphate (AMP) or uridine monophosphate (UMP) to a protein, resulting in modifications known as AMPylation and UMPylation.</text>
</comment>
<keyword evidence="4 8" id="KW-0479">Metal-binding</keyword>
<dbReference type="InterPro" id="IPR003846">
    <property type="entry name" value="SelO"/>
</dbReference>
<evidence type="ECO:0000256" key="1">
    <source>
        <dbReference type="ARBA" id="ARBA00009747"/>
    </source>
</evidence>
<dbReference type="GO" id="GO:0070733">
    <property type="term" value="F:AMPylase activity"/>
    <property type="evidence" value="ECO:0007669"/>
    <property type="project" value="UniProtKB-EC"/>
</dbReference>
<feature type="binding site" evidence="8">
    <location>
        <position position="196"/>
    </location>
    <ligand>
        <name>ATP</name>
        <dbReference type="ChEBI" id="CHEBI:30616"/>
    </ligand>
</feature>
<comment type="catalytic activity">
    <reaction evidence="8">
        <text>L-tyrosyl-[protein] + ATP = O-(5'-adenylyl)-L-tyrosyl-[protein] + diphosphate</text>
        <dbReference type="Rhea" id="RHEA:54288"/>
        <dbReference type="Rhea" id="RHEA-COMP:10136"/>
        <dbReference type="Rhea" id="RHEA-COMP:13846"/>
        <dbReference type="ChEBI" id="CHEBI:30616"/>
        <dbReference type="ChEBI" id="CHEBI:33019"/>
        <dbReference type="ChEBI" id="CHEBI:46858"/>
        <dbReference type="ChEBI" id="CHEBI:83624"/>
        <dbReference type="EC" id="2.7.7.108"/>
    </reaction>
</comment>
<keyword evidence="3 8" id="KW-0548">Nucleotidyltransferase</keyword>